<evidence type="ECO:0008006" key="4">
    <source>
        <dbReference type="Google" id="ProtNLM"/>
    </source>
</evidence>
<name>A0A8H7TAI4_9HELO</name>
<dbReference type="Proteomes" id="UP000664132">
    <property type="component" value="Unassembled WGS sequence"/>
</dbReference>
<feature type="signal peptide" evidence="1">
    <location>
        <begin position="1"/>
        <end position="21"/>
    </location>
</feature>
<evidence type="ECO:0000313" key="3">
    <source>
        <dbReference type="Proteomes" id="UP000664132"/>
    </source>
</evidence>
<keyword evidence="1" id="KW-0732">Signal</keyword>
<evidence type="ECO:0000313" key="2">
    <source>
        <dbReference type="EMBL" id="KAG4416122.1"/>
    </source>
</evidence>
<evidence type="ECO:0000256" key="1">
    <source>
        <dbReference type="SAM" id="SignalP"/>
    </source>
</evidence>
<gene>
    <name evidence="2" type="ORF">IFR04_010765</name>
</gene>
<comment type="caution">
    <text evidence="2">The sequence shown here is derived from an EMBL/GenBank/DDBJ whole genome shotgun (WGS) entry which is preliminary data.</text>
</comment>
<dbReference type="AlphaFoldDB" id="A0A8H7TAI4"/>
<feature type="chain" id="PRO_5034819986" description="Transmembrane protein" evidence="1">
    <location>
        <begin position="22"/>
        <end position="286"/>
    </location>
</feature>
<dbReference type="EMBL" id="JAFJYH010000197">
    <property type="protein sequence ID" value="KAG4416122.1"/>
    <property type="molecule type" value="Genomic_DNA"/>
</dbReference>
<keyword evidence="3" id="KW-1185">Reference proteome</keyword>
<protein>
    <recommendedName>
        <fullName evidence="4">Transmembrane protein</fullName>
    </recommendedName>
</protein>
<proteinExistence type="predicted"/>
<sequence>MLNMMKVLTLVLLSLISTVLSAPSTSLADLDSGYANFTADVAAMQRRDANWKPGETVIEMWEGSLPVRVCNPNNGDWTMCRVNYYEKSTWGGWGVVDLYDNKCNRIGRNDHVARNWLDHRWSLSSQLRMYVDIKITHKWNENLDKGVEIWYHKYHAEPFVKNPYPQWNMWLWKSRIYSNNEPGQIYSVFGVPFKCQGDPDWMSNSTIKTLSFLVLLFLTIVSLVSSAPTTINEPISSEGFNLTSREANWVPGQPVNVWVSAGGRSVYYKLCEPKVDDRWMCTVSFA</sequence>
<organism evidence="2 3">
    <name type="scientific">Cadophora malorum</name>
    <dbReference type="NCBI Taxonomy" id="108018"/>
    <lineage>
        <taxon>Eukaryota</taxon>
        <taxon>Fungi</taxon>
        <taxon>Dikarya</taxon>
        <taxon>Ascomycota</taxon>
        <taxon>Pezizomycotina</taxon>
        <taxon>Leotiomycetes</taxon>
        <taxon>Helotiales</taxon>
        <taxon>Ploettnerulaceae</taxon>
        <taxon>Cadophora</taxon>
    </lineage>
</organism>
<dbReference type="OrthoDB" id="3540910at2759"/>
<reference evidence="2" key="1">
    <citation type="submission" date="2021-02" db="EMBL/GenBank/DDBJ databases">
        <title>Genome sequence Cadophora malorum strain M34.</title>
        <authorList>
            <person name="Stefanovic E."/>
            <person name="Vu D."/>
            <person name="Scully C."/>
            <person name="Dijksterhuis J."/>
            <person name="Roader J."/>
            <person name="Houbraken J."/>
        </authorList>
    </citation>
    <scope>NUCLEOTIDE SEQUENCE</scope>
    <source>
        <strain evidence="2">M34</strain>
    </source>
</reference>
<accession>A0A8H7TAI4</accession>